<dbReference type="Proteomes" id="UP001175271">
    <property type="component" value="Unassembled WGS sequence"/>
</dbReference>
<comment type="caution">
    <text evidence="4">The sequence shown here is derived from an EMBL/GenBank/DDBJ whole genome shotgun (WGS) entry which is preliminary data.</text>
</comment>
<feature type="domain" description="ShKT" evidence="3">
    <location>
        <begin position="49"/>
        <end position="87"/>
    </location>
</feature>
<keyword evidence="5" id="KW-1185">Reference proteome</keyword>
<dbReference type="AlphaFoldDB" id="A0AA39MBJ0"/>
<sequence length="87" mass="9423">MYANAFALLLIITAAIGTSNLPCMEGQCPSGYDCDQITNSCHKASNPFCVDAFKGKGNCVQFKRSGFCRTGNPETVKKWCARTCDVC</sequence>
<evidence type="ECO:0000313" key="4">
    <source>
        <dbReference type="EMBL" id="KAK0427565.1"/>
    </source>
</evidence>
<protein>
    <recommendedName>
        <fullName evidence="3">ShKT domain-containing protein</fullName>
    </recommendedName>
</protein>
<name>A0AA39MBJ0_9BILA</name>
<dbReference type="InterPro" id="IPR003582">
    <property type="entry name" value="ShKT_dom"/>
</dbReference>
<accession>A0AA39MBJ0</accession>
<evidence type="ECO:0000256" key="2">
    <source>
        <dbReference type="SAM" id="SignalP"/>
    </source>
</evidence>
<comment type="caution">
    <text evidence="1">Lacks conserved residue(s) required for the propagation of feature annotation.</text>
</comment>
<dbReference type="PROSITE" id="PS51670">
    <property type="entry name" value="SHKT"/>
    <property type="match status" value="1"/>
</dbReference>
<evidence type="ECO:0000256" key="1">
    <source>
        <dbReference type="PROSITE-ProRule" id="PRU01005"/>
    </source>
</evidence>
<gene>
    <name evidence="4" type="ORF">QR680_010298</name>
</gene>
<reference evidence="4" key="1">
    <citation type="submission" date="2023-06" db="EMBL/GenBank/DDBJ databases">
        <title>Genomic analysis of the entomopathogenic nematode Steinernema hermaphroditum.</title>
        <authorList>
            <person name="Schwarz E.M."/>
            <person name="Heppert J.K."/>
            <person name="Baniya A."/>
            <person name="Schwartz H.T."/>
            <person name="Tan C.-H."/>
            <person name="Antoshechkin I."/>
            <person name="Sternberg P.W."/>
            <person name="Goodrich-Blair H."/>
            <person name="Dillman A.R."/>
        </authorList>
    </citation>
    <scope>NUCLEOTIDE SEQUENCE</scope>
    <source>
        <strain evidence="4">PS9179</strain>
        <tissue evidence="4">Whole animal</tissue>
    </source>
</reference>
<proteinExistence type="predicted"/>
<evidence type="ECO:0000259" key="3">
    <source>
        <dbReference type="PROSITE" id="PS51670"/>
    </source>
</evidence>
<evidence type="ECO:0000313" key="5">
    <source>
        <dbReference type="Proteomes" id="UP001175271"/>
    </source>
</evidence>
<keyword evidence="2" id="KW-0732">Signal</keyword>
<feature type="chain" id="PRO_5041259909" description="ShKT domain-containing protein" evidence="2">
    <location>
        <begin position="18"/>
        <end position="87"/>
    </location>
</feature>
<dbReference type="EMBL" id="JAUCMV010000001">
    <property type="protein sequence ID" value="KAK0427565.1"/>
    <property type="molecule type" value="Genomic_DNA"/>
</dbReference>
<feature type="signal peptide" evidence="2">
    <location>
        <begin position="1"/>
        <end position="17"/>
    </location>
</feature>
<organism evidence="4 5">
    <name type="scientific">Steinernema hermaphroditum</name>
    <dbReference type="NCBI Taxonomy" id="289476"/>
    <lineage>
        <taxon>Eukaryota</taxon>
        <taxon>Metazoa</taxon>
        <taxon>Ecdysozoa</taxon>
        <taxon>Nematoda</taxon>
        <taxon>Chromadorea</taxon>
        <taxon>Rhabditida</taxon>
        <taxon>Tylenchina</taxon>
        <taxon>Panagrolaimomorpha</taxon>
        <taxon>Strongyloidoidea</taxon>
        <taxon>Steinernematidae</taxon>
        <taxon>Steinernema</taxon>
    </lineage>
</organism>